<gene>
    <name evidence="1" type="ORF">B842_02730</name>
</gene>
<evidence type="ECO:0000313" key="2">
    <source>
        <dbReference type="Proteomes" id="UP000031524"/>
    </source>
</evidence>
<reference evidence="1 2" key="1">
    <citation type="submission" date="2013-04" db="EMBL/GenBank/DDBJ databases">
        <title>Complete genome sequence of Corynebacterium humireducens DSM 45392(T), isolated from a wastewater-fed microbial fuel cell.</title>
        <authorList>
            <person name="Ruckert C."/>
            <person name="Albersmeier A."/>
            <person name="Kalinowski J."/>
        </authorList>
    </citation>
    <scope>NUCLEOTIDE SEQUENCE [LARGE SCALE GENOMIC DNA]</scope>
    <source>
        <strain evidence="2">MFC-5</strain>
    </source>
</reference>
<name>A0A0B5D9P0_9CORY</name>
<dbReference type="EMBL" id="CP005286">
    <property type="protein sequence ID" value="AJE32399.1"/>
    <property type="molecule type" value="Genomic_DNA"/>
</dbReference>
<dbReference type="AlphaFoldDB" id="A0A0B5D9P0"/>
<protein>
    <submittedName>
        <fullName evidence="1">Uncharacterized protein</fullName>
    </submittedName>
</protein>
<sequence length="73" mass="8178">MVAPGLDSECFDPCGHFLLDSHYIVSSVGDGSYNYAQSVEYKIFKASDDIELFRAFNIVEIVDNDSWSLVLSH</sequence>
<evidence type="ECO:0000313" key="1">
    <source>
        <dbReference type="EMBL" id="AJE32399.1"/>
    </source>
</evidence>
<keyword evidence="2" id="KW-1185">Reference proteome</keyword>
<accession>A0A0B5D9P0</accession>
<dbReference type="KEGG" id="chm:B842_02730"/>
<dbReference type="Proteomes" id="UP000031524">
    <property type="component" value="Chromosome"/>
</dbReference>
<organism evidence="1 2">
    <name type="scientific">Corynebacterium humireducens NBRC 106098 = DSM 45392</name>
    <dbReference type="NCBI Taxonomy" id="1223515"/>
    <lineage>
        <taxon>Bacteria</taxon>
        <taxon>Bacillati</taxon>
        <taxon>Actinomycetota</taxon>
        <taxon>Actinomycetes</taxon>
        <taxon>Mycobacteriales</taxon>
        <taxon>Corynebacteriaceae</taxon>
        <taxon>Corynebacterium</taxon>
    </lineage>
</organism>
<proteinExistence type="predicted"/>
<dbReference type="HOGENOM" id="CLU_2698361_0_0_11"/>